<proteinExistence type="predicted"/>
<dbReference type="GO" id="GO:0030246">
    <property type="term" value="F:carbohydrate binding"/>
    <property type="evidence" value="ECO:0007669"/>
    <property type="project" value="InterPro"/>
</dbReference>
<dbReference type="InterPro" id="IPR036366">
    <property type="entry name" value="PGBDSf"/>
</dbReference>
<dbReference type="SUPFAM" id="SSF49265">
    <property type="entry name" value="Fibronectin type III"/>
    <property type="match status" value="2"/>
</dbReference>
<dbReference type="Pfam" id="PF13205">
    <property type="entry name" value="Big_5"/>
    <property type="match status" value="1"/>
</dbReference>
<feature type="domain" description="Fibronectin type-III" evidence="4">
    <location>
        <begin position="1435"/>
        <end position="1515"/>
    </location>
</feature>
<sequence>MRRISFIFLAVVVIAGSFVSMWPMPAAAAPSEQEQLAALVSQVETLTRLFETLKRNFIKPARAAVACADGIDNDNDGAIDYPSDTGCYGADDQDEAYYSTTGSTSSSSGSYSSCSSSLISLLGTGCHQMYTDASGNAIYCNGEMTVSAKSGETATTSGCSSGGSSSTPTTTSTGGTASSTPTTTTSTGGTTTTTARGSANLTVAVSGADVTLTWTDFYQGEDIYRVDRRIGAGEWIQTGTIPYLAGGSGSYKDTGVGTGTYDYRVRPCTNTAGCFGESNTTRATVGGTSTSTTAPATATPPPVISAIAATYITSYSANITWTTDIPSNAKVEYGVGTPSQTKSNVTFSTNHNIYLDGLTASTTYAYNVISENTDYYRTTFSGKTFTTSSVGGSTSVAVGSCDSALTALLGSGCHQMYTDASGNAIYCNGDMTQSAKRGDTVVASGCNSSGSGSTNANGVSHTWRFKNGSTQHSQILSRTDAEYTAFIVGVDSSAAGGYFGGWKPGAGTDANWQEFGIPIVSPTSTGTIGTWQCSDGIDNDNDGATDYPQDTSCYGRDDNDEWYPTSGGQTASTTLSGIPAAPTALTAVQSFADVLLSWQDNATNEDMYKIEWHNGTEWIVMGSTGIVYERRGTYTDRSPSQRTHQYRVRACSAAGCSLESNIALILVSGSGIGTTTPITAPALWSLTPSSGSIGVKVLISGSGFTPTGNRINVDTGVIMDVPSLDSKTLIFAVPEDRVPLCAVTEPRCLLPAPYNPVKPGTYWVSVTNGNGVSGGLSFSVIERVVGAFAVDSAGTFPKTGAVGVETGTRIKVRFTRELDPASTAKEFFRVTKTAAPESWVPGSFSIFPDGFEFVPSGEWEPSMSYTFTVLSSLRDRAGNALAASYSASFTTAGSTRGSSAIIGKVTDASGASVAGAYIYVFVPQGVPIPYAADASRSYQNYFSRNAKTDADGAFQLSVPPGAYMVEAHPPYDRSDALRAAPREVTITAGETRTVNLTLGSTVKIITGTVLFADGAPVTDAEVGAYASESRQWASSTTDAAGIYVLKVGAGQWFVGIHPRESGRAAWTWNGKPQGATFARDGKEETATRNFIVAASNAVLVVSATDESGAPLENVGVIADTHSGSSIVSGDIGIPPEFRITGTDGTATFALGVRAYFVRGYVPQDRGYVNAAEQEVLLAGGARKEVKLVFKKKQAATQLTISGTTKTEEGIATDAFVWAWSERGGFTSTRADAQGAFSFGVEGNARWHIGAGKEYKGFPYKSPEIVVNVKTTAVVVELLLNKQTLAPLPPSISVSEPGSQQVVAKSADGAQLTLPPSAVSASGDVKVEINPTVEAPTQAGTDVVSTVYDVTIHDATGKEVTTLTKEAEIVIPYDDTDLKKQGVSEDALVPSYFDEKTGVWARLDECTIDKERNVAVCRVDHLTRFAITARADATPPDAPASVAAKPAGVGQISITWKKPVKDFDYIKVYRSAKTGELGTVRAAKLRASAFSDGEGLADGATYYYTVRAVDTAGNESENTAQVSATAKGSSGAKSSDNVATSVSGGIMRALRRGMRGDDVRLLQTILAQEGLLASDSATGFFGPATEAAVKKFQAAAGLEQVGSVGPATRKRINALAP</sequence>
<evidence type="ECO:0000256" key="2">
    <source>
        <dbReference type="SAM" id="MobiDB-lite"/>
    </source>
</evidence>
<dbReference type="Pfam" id="PF13620">
    <property type="entry name" value="CarboxypepD_reg"/>
    <property type="match status" value="1"/>
</dbReference>
<dbReference type="InterPro" id="IPR003961">
    <property type="entry name" value="FN3_dom"/>
</dbReference>
<organism evidence="5 6">
    <name type="scientific">Candidatus Sungbacteria bacterium RIFCSPHIGHO2_02_FULL_53_17</name>
    <dbReference type="NCBI Taxonomy" id="1802275"/>
    <lineage>
        <taxon>Bacteria</taxon>
        <taxon>Candidatus Sungiibacteriota</taxon>
    </lineage>
</organism>
<dbReference type="Gene3D" id="2.60.40.1220">
    <property type="match status" value="1"/>
</dbReference>
<dbReference type="InterPro" id="IPR013784">
    <property type="entry name" value="Carb-bd-like_fold"/>
</dbReference>
<evidence type="ECO:0000313" key="6">
    <source>
        <dbReference type="Proteomes" id="UP000177177"/>
    </source>
</evidence>
<dbReference type="InterPro" id="IPR014756">
    <property type="entry name" value="Ig_E-set"/>
</dbReference>
<dbReference type="SUPFAM" id="SSF81296">
    <property type="entry name" value="E set domains"/>
    <property type="match status" value="1"/>
</dbReference>
<keyword evidence="1 3" id="KW-0732">Signal</keyword>
<dbReference type="InterPro" id="IPR032812">
    <property type="entry name" value="SbsA_Ig"/>
</dbReference>
<dbReference type="Gene3D" id="1.10.101.10">
    <property type="entry name" value="PGBD-like superfamily/PGBD"/>
    <property type="match status" value="1"/>
</dbReference>
<comment type="caution">
    <text evidence="5">The sequence shown here is derived from an EMBL/GenBank/DDBJ whole genome shotgun (WGS) entry which is preliminary data.</text>
</comment>
<dbReference type="EMBL" id="MHQN01000024">
    <property type="protein sequence ID" value="OHA03105.1"/>
    <property type="molecule type" value="Genomic_DNA"/>
</dbReference>
<dbReference type="InterPro" id="IPR013783">
    <property type="entry name" value="Ig-like_fold"/>
</dbReference>
<evidence type="ECO:0000256" key="1">
    <source>
        <dbReference type="ARBA" id="ARBA00022729"/>
    </source>
</evidence>
<reference evidence="5 6" key="1">
    <citation type="journal article" date="2016" name="Nat. Commun.">
        <title>Thousands of microbial genomes shed light on interconnected biogeochemical processes in an aquifer system.</title>
        <authorList>
            <person name="Anantharaman K."/>
            <person name="Brown C.T."/>
            <person name="Hug L.A."/>
            <person name="Sharon I."/>
            <person name="Castelle C.J."/>
            <person name="Probst A.J."/>
            <person name="Thomas B.C."/>
            <person name="Singh A."/>
            <person name="Wilkins M.J."/>
            <person name="Karaoz U."/>
            <person name="Brodie E.L."/>
            <person name="Williams K.H."/>
            <person name="Hubbard S.S."/>
            <person name="Banfield J.F."/>
        </authorList>
    </citation>
    <scope>NUCLEOTIDE SEQUENCE [LARGE SCALE GENOMIC DNA]</scope>
</reference>
<evidence type="ECO:0000313" key="5">
    <source>
        <dbReference type="EMBL" id="OHA03105.1"/>
    </source>
</evidence>
<feature type="domain" description="Fibronectin type-III" evidence="4">
    <location>
        <begin position="195"/>
        <end position="275"/>
    </location>
</feature>
<dbReference type="Gene3D" id="2.60.40.10">
    <property type="entry name" value="Immunoglobulins"/>
    <property type="match status" value="4"/>
</dbReference>
<feature type="region of interest" description="Disordered" evidence="2">
    <location>
        <begin position="1514"/>
        <end position="1536"/>
    </location>
</feature>
<name>A0A1G2KUK2_9BACT</name>
<protein>
    <recommendedName>
        <fullName evidence="4">Fibronectin type-III domain-containing protein</fullName>
    </recommendedName>
</protein>
<feature type="domain" description="Fibronectin type-III" evidence="4">
    <location>
        <begin position="579"/>
        <end position="657"/>
    </location>
</feature>
<dbReference type="InterPro" id="IPR036116">
    <property type="entry name" value="FN3_sf"/>
</dbReference>
<dbReference type="InterPro" id="IPR002477">
    <property type="entry name" value="Peptidoglycan-bd-like"/>
</dbReference>
<feature type="domain" description="Fibronectin type-III" evidence="4">
    <location>
        <begin position="300"/>
        <end position="378"/>
    </location>
</feature>
<feature type="region of interest" description="Disordered" evidence="2">
    <location>
        <begin position="152"/>
        <end position="195"/>
    </location>
</feature>
<accession>A0A1G2KUK2</accession>
<dbReference type="CDD" id="cd00063">
    <property type="entry name" value="FN3"/>
    <property type="match status" value="1"/>
</dbReference>
<dbReference type="SUPFAM" id="SSF47090">
    <property type="entry name" value="PGBD-like"/>
    <property type="match status" value="1"/>
</dbReference>
<evidence type="ECO:0000259" key="4">
    <source>
        <dbReference type="SMART" id="SM00060"/>
    </source>
</evidence>
<feature type="signal peptide" evidence="3">
    <location>
        <begin position="1"/>
        <end position="28"/>
    </location>
</feature>
<dbReference type="Pfam" id="PF01471">
    <property type="entry name" value="PG_binding_1"/>
    <property type="match status" value="1"/>
</dbReference>
<dbReference type="SMART" id="SM00060">
    <property type="entry name" value="FN3"/>
    <property type="match status" value="4"/>
</dbReference>
<dbReference type="Gene3D" id="2.60.40.1120">
    <property type="entry name" value="Carboxypeptidase-like, regulatory domain"/>
    <property type="match status" value="1"/>
</dbReference>
<feature type="chain" id="PRO_5009583462" description="Fibronectin type-III domain-containing protein" evidence="3">
    <location>
        <begin position="29"/>
        <end position="1616"/>
    </location>
</feature>
<feature type="compositionally biased region" description="Low complexity" evidence="2">
    <location>
        <begin position="1522"/>
        <end position="1534"/>
    </location>
</feature>
<dbReference type="Proteomes" id="UP000177177">
    <property type="component" value="Unassembled WGS sequence"/>
</dbReference>
<gene>
    <name evidence="5" type="ORF">A3C92_02085</name>
</gene>
<dbReference type="InterPro" id="IPR014755">
    <property type="entry name" value="Cu-Rt/internalin_Ig-like"/>
</dbReference>
<dbReference type="InterPro" id="IPR036365">
    <property type="entry name" value="PGBD-like_sf"/>
</dbReference>
<dbReference type="SUPFAM" id="SSF49452">
    <property type="entry name" value="Starch-binding domain-like"/>
    <property type="match status" value="1"/>
</dbReference>
<evidence type="ECO:0000256" key="3">
    <source>
        <dbReference type="SAM" id="SignalP"/>
    </source>
</evidence>